<evidence type="ECO:0000256" key="1">
    <source>
        <dbReference type="ARBA" id="ARBA00038299"/>
    </source>
</evidence>
<evidence type="ECO:0000313" key="3">
    <source>
        <dbReference type="EMBL" id="CAK9036542.1"/>
    </source>
</evidence>
<dbReference type="InterPro" id="IPR004859">
    <property type="entry name" value="Xrn1_N"/>
</dbReference>
<sequence length="607" mass="67433">MGIPRLTPWLRNTFPDAFRNEAQLKAEHVYIDLNSVLHETLSARGGSASEEVHLLQPVKPCRHVGQGREDQEVFLQAVLARVDHLLDRVTPSQTLFVAIDGPACAAKVPEQRRRRRARPPRARELGVTLNMLTPGVPVMDHLAAVLREHLKRLQAEGQLPGNLQVMVSGPDDAGEGEHKIMLQLVMNESLKSGEDEKHVIVGTDSDLLLVPLALLHGPRAVWVARCEEAVTTASGQLTTLRVCQTEQVVQSLLRQFINLATPTGSLTPKDELHLRLDFLLVTCLRGNDYLPQLASDHDSSELWPRYLRWRQRSQLGLVDLERADADEQICPVLMGVPFADFLSQQGGAWSPQKVTGLSAKEGAQQYLEALLWCLDTYVTGRCPDLHRCWSSSQLGHFAFAALIAQQIPLLEPSCFKAARRDTPPLSPLACALAVLPVTDVRRWLLPLEPCLAPLLETSGLLGEVARLEACGDCSRLSLLVANGPSNGKKAEKNRRALEVHRREHRDIDAVSLEDLNEEVQRLRRSAAINIDLDFITRGHRCSRWKLRRSPRGSSDGGGEPRIPLGGSLRNCCADKWSSEKAAVHAAIQEHEKFDLYYSKLTVMCQTI</sequence>
<name>A0ABP0LCS0_9DINO</name>
<dbReference type="Proteomes" id="UP001642484">
    <property type="component" value="Unassembled WGS sequence"/>
</dbReference>
<keyword evidence="4" id="KW-1185">Reference proteome</keyword>
<comment type="similarity">
    <text evidence="1">Belongs to the 5'-3' exonuclease family.</text>
</comment>
<gene>
    <name evidence="3" type="ORF">CCMP2556_LOCUS20326</name>
</gene>
<accession>A0ABP0LCS0</accession>
<feature type="domain" description="Xrn1 N-terminal" evidence="2">
    <location>
        <begin position="1"/>
        <end position="117"/>
    </location>
</feature>
<dbReference type="PANTHER" id="PTHR12341:SF7">
    <property type="entry name" value="5'-3' EXORIBONUCLEASE 1"/>
    <property type="match status" value="1"/>
</dbReference>
<feature type="domain" description="Xrn1 N-terminal" evidence="2">
    <location>
        <begin position="128"/>
        <end position="214"/>
    </location>
</feature>
<comment type="caution">
    <text evidence="3">The sequence shown here is derived from an EMBL/GenBank/DDBJ whole genome shotgun (WGS) entry which is preliminary data.</text>
</comment>
<evidence type="ECO:0000259" key="2">
    <source>
        <dbReference type="Pfam" id="PF03159"/>
    </source>
</evidence>
<dbReference type="InterPro" id="IPR027073">
    <property type="entry name" value="5_3_exoribonuclease"/>
</dbReference>
<reference evidence="3 4" key="1">
    <citation type="submission" date="2024-02" db="EMBL/GenBank/DDBJ databases">
        <authorList>
            <person name="Chen Y."/>
            <person name="Shah S."/>
            <person name="Dougan E. K."/>
            <person name="Thang M."/>
            <person name="Chan C."/>
        </authorList>
    </citation>
    <scope>NUCLEOTIDE SEQUENCE [LARGE SCALE GENOMIC DNA]</scope>
</reference>
<organism evidence="3 4">
    <name type="scientific">Durusdinium trenchii</name>
    <dbReference type="NCBI Taxonomy" id="1381693"/>
    <lineage>
        <taxon>Eukaryota</taxon>
        <taxon>Sar</taxon>
        <taxon>Alveolata</taxon>
        <taxon>Dinophyceae</taxon>
        <taxon>Suessiales</taxon>
        <taxon>Symbiodiniaceae</taxon>
        <taxon>Durusdinium</taxon>
    </lineage>
</organism>
<dbReference type="EMBL" id="CAXAMN010011891">
    <property type="protein sequence ID" value="CAK9036542.1"/>
    <property type="molecule type" value="Genomic_DNA"/>
</dbReference>
<dbReference type="PANTHER" id="PTHR12341">
    <property type="entry name" value="5'-&gt;3' EXORIBONUCLEASE"/>
    <property type="match status" value="1"/>
</dbReference>
<proteinExistence type="inferred from homology"/>
<protein>
    <recommendedName>
        <fullName evidence="2">Xrn1 N-terminal domain-containing protein</fullName>
    </recommendedName>
</protein>
<dbReference type="Gene3D" id="3.40.50.12390">
    <property type="match status" value="1"/>
</dbReference>
<evidence type="ECO:0000313" key="4">
    <source>
        <dbReference type="Proteomes" id="UP001642484"/>
    </source>
</evidence>
<dbReference type="Pfam" id="PF03159">
    <property type="entry name" value="XRN_N"/>
    <property type="match status" value="2"/>
</dbReference>